<accession>A0A4Y2WID2</accession>
<feature type="domain" description="Endonuclease/exonuclease/phosphatase" evidence="1">
    <location>
        <begin position="4"/>
        <end position="166"/>
    </location>
</feature>
<dbReference type="GO" id="GO:0003824">
    <property type="term" value="F:catalytic activity"/>
    <property type="evidence" value="ECO:0007669"/>
    <property type="project" value="InterPro"/>
</dbReference>
<comment type="caution">
    <text evidence="2">The sequence shown here is derived from an EMBL/GenBank/DDBJ whole genome shotgun (WGS) entry which is preliminary data.</text>
</comment>
<gene>
    <name evidence="2" type="ORF">AVEN_221056_1</name>
</gene>
<reference evidence="2 3" key="1">
    <citation type="journal article" date="2019" name="Sci. Rep.">
        <title>Orb-weaving spider Araneus ventricosus genome elucidates the spidroin gene catalogue.</title>
        <authorList>
            <person name="Kono N."/>
            <person name="Nakamura H."/>
            <person name="Ohtoshi R."/>
            <person name="Moran D.A.P."/>
            <person name="Shinohara A."/>
            <person name="Yoshida Y."/>
            <person name="Fujiwara M."/>
            <person name="Mori M."/>
            <person name="Tomita M."/>
            <person name="Arakawa K."/>
        </authorList>
    </citation>
    <scope>NUCLEOTIDE SEQUENCE [LARGE SCALE GENOMIC DNA]</scope>
</reference>
<dbReference type="SUPFAM" id="SSF56219">
    <property type="entry name" value="DNase I-like"/>
    <property type="match status" value="1"/>
</dbReference>
<proteinExistence type="predicted"/>
<organism evidence="2 3">
    <name type="scientific">Araneus ventricosus</name>
    <name type="common">Orbweaver spider</name>
    <name type="synonym">Epeira ventricosa</name>
    <dbReference type="NCBI Taxonomy" id="182803"/>
    <lineage>
        <taxon>Eukaryota</taxon>
        <taxon>Metazoa</taxon>
        <taxon>Ecdysozoa</taxon>
        <taxon>Arthropoda</taxon>
        <taxon>Chelicerata</taxon>
        <taxon>Arachnida</taxon>
        <taxon>Araneae</taxon>
        <taxon>Araneomorphae</taxon>
        <taxon>Entelegynae</taxon>
        <taxon>Araneoidea</taxon>
        <taxon>Araneidae</taxon>
        <taxon>Araneus</taxon>
    </lineage>
</organism>
<dbReference type="AlphaFoldDB" id="A0A4Y2WID2"/>
<dbReference type="Pfam" id="PF03372">
    <property type="entry name" value="Exo_endo_phos"/>
    <property type="match status" value="1"/>
</dbReference>
<dbReference type="Gene3D" id="3.60.10.10">
    <property type="entry name" value="Endonuclease/exonuclease/phosphatase"/>
    <property type="match status" value="1"/>
</dbReference>
<dbReference type="Proteomes" id="UP000499080">
    <property type="component" value="Unassembled WGS sequence"/>
</dbReference>
<dbReference type="OrthoDB" id="412981at2759"/>
<name>A0A4Y2WID2_ARAVE</name>
<dbReference type="InterPro" id="IPR005135">
    <property type="entry name" value="Endo/exonuclease/phosphatase"/>
</dbReference>
<dbReference type="InterPro" id="IPR036691">
    <property type="entry name" value="Endo/exonu/phosph_ase_sf"/>
</dbReference>
<evidence type="ECO:0000313" key="3">
    <source>
        <dbReference type="Proteomes" id="UP000499080"/>
    </source>
</evidence>
<protein>
    <recommendedName>
        <fullName evidence="1">Endonuclease/exonuclease/phosphatase domain-containing protein</fullName>
    </recommendedName>
</protein>
<dbReference type="EMBL" id="BGPR01060286">
    <property type="protein sequence ID" value="GBO36162.1"/>
    <property type="molecule type" value="Genomic_DNA"/>
</dbReference>
<sequence length="304" mass="34628">MRFISWNANGISKKIKELKYFIAGEIAHVVGIQETHLRPSDKIKVPNHNIYGSYRISQRGGGIAILAKNGINLHKISFSFSTFENSAIVMELGNHLETTLVQQNGSTKVVVIIYKSHHCLIGTAELNNIFSSNSQIICLGDFNAKRSPWSVIRTNQNGKIIYDSVNYSNLSSSWSFNIRQSYQSTLEFLLQLTGQDFKVSSPLPFPAKKIENAIAIQEFEITSAIKLASRTEAVNTTHYKLPSYITRKITYKNHIRILHQLTRYPPNKYEVNRLGKETQDEIRRWDQKKWTEAVSVLNSEDHAV</sequence>
<evidence type="ECO:0000259" key="1">
    <source>
        <dbReference type="Pfam" id="PF03372"/>
    </source>
</evidence>
<keyword evidence="3" id="KW-1185">Reference proteome</keyword>
<evidence type="ECO:0000313" key="2">
    <source>
        <dbReference type="EMBL" id="GBO36162.1"/>
    </source>
</evidence>